<evidence type="ECO:0000313" key="3">
    <source>
        <dbReference type="Proteomes" id="UP000217790"/>
    </source>
</evidence>
<gene>
    <name evidence="2" type="ORF">ARMGADRAFT_1087448</name>
</gene>
<dbReference type="Proteomes" id="UP000217790">
    <property type="component" value="Unassembled WGS sequence"/>
</dbReference>
<organism evidence="2 3">
    <name type="scientific">Armillaria gallica</name>
    <name type="common">Bulbous honey fungus</name>
    <name type="synonym">Armillaria bulbosa</name>
    <dbReference type="NCBI Taxonomy" id="47427"/>
    <lineage>
        <taxon>Eukaryota</taxon>
        <taxon>Fungi</taxon>
        <taxon>Dikarya</taxon>
        <taxon>Basidiomycota</taxon>
        <taxon>Agaricomycotina</taxon>
        <taxon>Agaricomycetes</taxon>
        <taxon>Agaricomycetidae</taxon>
        <taxon>Agaricales</taxon>
        <taxon>Marasmiineae</taxon>
        <taxon>Physalacriaceae</taxon>
        <taxon>Armillaria</taxon>
    </lineage>
</organism>
<feature type="compositionally biased region" description="Basic and acidic residues" evidence="1">
    <location>
        <begin position="126"/>
        <end position="140"/>
    </location>
</feature>
<keyword evidence="3" id="KW-1185">Reference proteome</keyword>
<feature type="compositionally biased region" description="Acidic residues" evidence="1">
    <location>
        <begin position="141"/>
        <end position="153"/>
    </location>
</feature>
<feature type="region of interest" description="Disordered" evidence="1">
    <location>
        <begin position="79"/>
        <end position="161"/>
    </location>
</feature>
<evidence type="ECO:0000256" key="1">
    <source>
        <dbReference type="SAM" id="MobiDB-lite"/>
    </source>
</evidence>
<feature type="region of interest" description="Disordered" evidence="1">
    <location>
        <begin position="1"/>
        <end position="63"/>
    </location>
</feature>
<sequence length="363" mass="39260">MSFDADTGPSNMEGDGNEDVGYGATQPPATLMDVDPPVPEGEPDGNETGEEWRVTSETRADSAAAQVAAILAGLVAYGASSDDSSGEDEGEVKEGNEGEVEEDNKGEVKEEDDEEVKKAVKPKRKSPAEGKEKEKDREANDEREEEEEVDELEGGGASDIVPALKNKGYTHTGWLVDLNQHLRQGKTQPAMRAYMVEMEEEGVLEQMRSVADATAGIIASCLSHGCPNRITCATPAKKKATRLDKGKGKAGPAPIKHPQVFMLVPHLKPSSQPPATGEPTQPEAGPSNMPTVLNFMVEFQSFCSRPMQERPPAGHDPITDFAFNLTEHCLGGMTHPREAAWDQILALMHQLIAAHHALEYELR</sequence>
<accession>A0A2H3CRA0</accession>
<dbReference type="InParanoid" id="A0A2H3CRA0"/>
<reference evidence="3" key="1">
    <citation type="journal article" date="2017" name="Nat. Ecol. Evol.">
        <title>Genome expansion and lineage-specific genetic innovations in the forest pathogenic fungi Armillaria.</title>
        <authorList>
            <person name="Sipos G."/>
            <person name="Prasanna A.N."/>
            <person name="Walter M.C."/>
            <person name="O'Connor E."/>
            <person name="Balint B."/>
            <person name="Krizsan K."/>
            <person name="Kiss B."/>
            <person name="Hess J."/>
            <person name="Varga T."/>
            <person name="Slot J."/>
            <person name="Riley R."/>
            <person name="Boka B."/>
            <person name="Rigling D."/>
            <person name="Barry K."/>
            <person name="Lee J."/>
            <person name="Mihaltcheva S."/>
            <person name="LaButti K."/>
            <person name="Lipzen A."/>
            <person name="Waldron R."/>
            <person name="Moloney N.M."/>
            <person name="Sperisen C."/>
            <person name="Kredics L."/>
            <person name="Vagvoelgyi C."/>
            <person name="Patrignani A."/>
            <person name="Fitzpatrick D."/>
            <person name="Nagy I."/>
            <person name="Doyle S."/>
            <person name="Anderson J.B."/>
            <person name="Grigoriev I.V."/>
            <person name="Gueldener U."/>
            <person name="Muensterkoetter M."/>
            <person name="Nagy L.G."/>
        </authorList>
    </citation>
    <scope>NUCLEOTIDE SEQUENCE [LARGE SCALE GENOMIC DNA]</scope>
    <source>
        <strain evidence="3">Ar21-2</strain>
    </source>
</reference>
<feature type="compositionally biased region" description="Basic and acidic residues" evidence="1">
    <location>
        <begin position="50"/>
        <end position="60"/>
    </location>
</feature>
<protein>
    <submittedName>
        <fullName evidence="2">Uncharacterized protein</fullName>
    </submittedName>
</protein>
<dbReference type="OrthoDB" id="3039994at2759"/>
<dbReference type="EMBL" id="KZ293690">
    <property type="protein sequence ID" value="PBK85581.1"/>
    <property type="molecule type" value="Genomic_DNA"/>
</dbReference>
<feature type="compositionally biased region" description="Acidic residues" evidence="1">
    <location>
        <begin position="84"/>
        <end position="102"/>
    </location>
</feature>
<feature type="region of interest" description="Disordered" evidence="1">
    <location>
        <begin position="267"/>
        <end position="287"/>
    </location>
</feature>
<proteinExistence type="predicted"/>
<dbReference type="AlphaFoldDB" id="A0A2H3CRA0"/>
<evidence type="ECO:0000313" key="2">
    <source>
        <dbReference type="EMBL" id="PBK85581.1"/>
    </source>
</evidence>
<name>A0A2H3CRA0_ARMGA</name>